<dbReference type="PROSITE" id="PS51257">
    <property type="entry name" value="PROKAR_LIPOPROTEIN"/>
    <property type="match status" value="1"/>
</dbReference>
<gene>
    <name evidence="2" type="ORF">FHU36_000556</name>
</gene>
<reference evidence="2 3" key="1">
    <citation type="submission" date="2020-08" db="EMBL/GenBank/DDBJ databases">
        <title>Sequencing the genomes of 1000 actinobacteria strains.</title>
        <authorList>
            <person name="Klenk H.-P."/>
        </authorList>
    </citation>
    <scope>NUCLEOTIDE SEQUENCE [LARGE SCALE GENOMIC DNA]</scope>
    <source>
        <strain evidence="2 3">DSM 45913</strain>
    </source>
</reference>
<sequence>MRAEPYRPSVTRTTRTPASPVPYGAAACAAVA</sequence>
<proteinExistence type="predicted"/>
<organism evidence="2 3">
    <name type="scientific">Nonomuraea muscovyensis</name>
    <dbReference type="NCBI Taxonomy" id="1124761"/>
    <lineage>
        <taxon>Bacteria</taxon>
        <taxon>Bacillati</taxon>
        <taxon>Actinomycetota</taxon>
        <taxon>Actinomycetes</taxon>
        <taxon>Streptosporangiales</taxon>
        <taxon>Streptosporangiaceae</taxon>
        <taxon>Nonomuraea</taxon>
    </lineage>
</organism>
<accession>A0A7X0BWJ2</accession>
<evidence type="ECO:0000313" key="2">
    <source>
        <dbReference type="EMBL" id="MBB6344047.1"/>
    </source>
</evidence>
<dbReference type="AlphaFoldDB" id="A0A7X0BWJ2"/>
<dbReference type="Proteomes" id="UP000583800">
    <property type="component" value="Unassembled WGS sequence"/>
</dbReference>
<keyword evidence="3" id="KW-1185">Reference proteome</keyword>
<evidence type="ECO:0000313" key="3">
    <source>
        <dbReference type="Proteomes" id="UP000583800"/>
    </source>
</evidence>
<dbReference type="EMBL" id="JACHJB010000001">
    <property type="protein sequence ID" value="MBB6344047.1"/>
    <property type="molecule type" value="Genomic_DNA"/>
</dbReference>
<protein>
    <submittedName>
        <fullName evidence="2">Uncharacterized protein</fullName>
    </submittedName>
</protein>
<feature type="region of interest" description="Disordered" evidence="1">
    <location>
        <begin position="1"/>
        <end position="21"/>
    </location>
</feature>
<evidence type="ECO:0000256" key="1">
    <source>
        <dbReference type="SAM" id="MobiDB-lite"/>
    </source>
</evidence>
<comment type="caution">
    <text evidence="2">The sequence shown here is derived from an EMBL/GenBank/DDBJ whole genome shotgun (WGS) entry which is preliminary data.</text>
</comment>
<name>A0A7X0BWJ2_9ACTN</name>